<dbReference type="RefSeq" id="WP_013490479.1">
    <property type="nucleotide sequence ID" value="NC_014829.1"/>
</dbReference>
<dbReference type="HOGENOM" id="CLU_068841_0_0_9"/>
<proteinExistence type="predicted"/>
<dbReference type="STRING" id="649639.Bcell_3913"/>
<name>E6TVM1_EVAC2</name>
<sequence length="335" mass="38326">MTSTSHIPLSSSELNNVWMTYQKKTLIVRFLEHFQEHVEDAEAKQILKEYYDISSKVVTDLENIFRQEGAAVPLGFTDNDVIKGTPKLFDFHYDMMFARLMTKISIGLYGLYSTMSYRKDIRDLYKQLTFDGQSIYDKCTGFLLDKGILSRPPYVSMPKGYPFVQDQDYLSGYHLLKETRSLNTTEVSLLHHAIETNLTGMQLMIGFAQSARNEEVKKYFVKGMELSKEVETTLGDFLRKDFIEPPATHAGKVTASKVPPFSDKMMMYITNLLSTFGLGSNALGGAFSLRSDLPITMAQIGQKIYFFAKEGGEIMIKNRWLEEPPKVEDRRKLTR</sequence>
<dbReference type="Proteomes" id="UP000001401">
    <property type="component" value="Chromosome"/>
</dbReference>
<gene>
    <name evidence="1" type="ordered locus">Bcell_3913</name>
</gene>
<evidence type="ECO:0008006" key="3">
    <source>
        <dbReference type="Google" id="ProtNLM"/>
    </source>
</evidence>
<protein>
    <recommendedName>
        <fullName evidence="3">DUF3231 family protein</fullName>
    </recommendedName>
</protein>
<dbReference type="eggNOG" id="ENOG502Z8RH">
    <property type="taxonomic scope" value="Bacteria"/>
</dbReference>
<dbReference type="InterPro" id="IPR021617">
    <property type="entry name" value="DUF3231"/>
</dbReference>
<dbReference type="EMBL" id="CP002394">
    <property type="protein sequence ID" value="ADU32149.1"/>
    <property type="molecule type" value="Genomic_DNA"/>
</dbReference>
<dbReference type="Gene3D" id="1.20.1260.10">
    <property type="match status" value="2"/>
</dbReference>
<evidence type="ECO:0000313" key="1">
    <source>
        <dbReference type="EMBL" id="ADU32149.1"/>
    </source>
</evidence>
<dbReference type="InterPro" id="IPR012347">
    <property type="entry name" value="Ferritin-like"/>
</dbReference>
<dbReference type="Pfam" id="PF11553">
    <property type="entry name" value="DUF3231"/>
    <property type="match status" value="2"/>
</dbReference>
<evidence type="ECO:0000313" key="2">
    <source>
        <dbReference type="Proteomes" id="UP000001401"/>
    </source>
</evidence>
<reference evidence="1" key="1">
    <citation type="submission" date="2010-12" db="EMBL/GenBank/DDBJ databases">
        <title>Complete sequence of Bacillus cellulosilyticus DSM 2522.</title>
        <authorList>
            <consortium name="US DOE Joint Genome Institute"/>
            <person name="Lucas S."/>
            <person name="Copeland A."/>
            <person name="Lapidus A."/>
            <person name="Cheng J.-F."/>
            <person name="Bruce D."/>
            <person name="Goodwin L."/>
            <person name="Pitluck S."/>
            <person name="Chertkov O."/>
            <person name="Detter J.C."/>
            <person name="Han C."/>
            <person name="Tapia R."/>
            <person name="Land M."/>
            <person name="Hauser L."/>
            <person name="Jeffries C."/>
            <person name="Kyrpides N."/>
            <person name="Ivanova N."/>
            <person name="Mikhailova N."/>
            <person name="Brumm P."/>
            <person name="Mead D."/>
            <person name="Woyke T."/>
        </authorList>
    </citation>
    <scope>NUCLEOTIDE SEQUENCE [LARGE SCALE GENOMIC DNA]</scope>
    <source>
        <strain evidence="1">DSM 2522</strain>
    </source>
</reference>
<dbReference type="AlphaFoldDB" id="E6TVM1"/>
<dbReference type="OrthoDB" id="1675670at2"/>
<organism evidence="1 2">
    <name type="scientific">Evansella cellulosilytica (strain ATCC 21833 / DSM 2522 / FERM P-1141 / JCM 9156 / N-4)</name>
    <name type="common">Bacillus cellulosilyticus</name>
    <dbReference type="NCBI Taxonomy" id="649639"/>
    <lineage>
        <taxon>Bacteria</taxon>
        <taxon>Bacillati</taxon>
        <taxon>Bacillota</taxon>
        <taxon>Bacilli</taxon>
        <taxon>Bacillales</taxon>
        <taxon>Bacillaceae</taxon>
        <taxon>Evansella</taxon>
    </lineage>
</organism>
<accession>E6TVM1</accession>
<keyword evidence="2" id="KW-1185">Reference proteome</keyword>
<dbReference type="KEGG" id="bco:Bcell_3913"/>